<sequence>MSFLNQEQHQRKQQQRKQRGPYATKACINCQQKHAKCSGEITCKRCTQHNLVCTFNDSGKKRGPKKNGKYPEQVYVLNDPENNFYETSMLSSVIPNPEQGQTSTLSSPSEYIQWQPDNFDEFIHYSNYSNFYEDQNIYVFQDINPFSYQTCTDPRYIIDNIYFSNNFFLYDNLFFDNN</sequence>
<dbReference type="CDD" id="cd00067">
    <property type="entry name" value="GAL4"/>
    <property type="match status" value="1"/>
</dbReference>
<dbReference type="InterPro" id="IPR001138">
    <property type="entry name" value="Zn2Cys6_DnaBD"/>
</dbReference>
<evidence type="ECO:0000256" key="1">
    <source>
        <dbReference type="ARBA" id="ARBA00004123"/>
    </source>
</evidence>
<keyword evidence="3" id="KW-0862">Zinc</keyword>
<comment type="caution">
    <text evidence="9">The sequence shown here is derived from an EMBL/GenBank/DDBJ whole genome shotgun (WGS) entry which is preliminary data.</text>
</comment>
<keyword evidence="2" id="KW-0479">Metal-binding</keyword>
<keyword evidence="5" id="KW-0238">DNA-binding</keyword>
<dbReference type="AlphaFoldDB" id="A0A8H4ELL0"/>
<evidence type="ECO:0000313" key="9">
    <source>
        <dbReference type="EMBL" id="KAF0512249.1"/>
    </source>
</evidence>
<keyword evidence="6" id="KW-0804">Transcription</keyword>
<dbReference type="GO" id="GO:0000981">
    <property type="term" value="F:DNA-binding transcription factor activity, RNA polymerase II-specific"/>
    <property type="evidence" value="ECO:0007669"/>
    <property type="project" value="InterPro"/>
</dbReference>
<evidence type="ECO:0000259" key="8">
    <source>
        <dbReference type="PROSITE" id="PS50048"/>
    </source>
</evidence>
<evidence type="ECO:0000256" key="4">
    <source>
        <dbReference type="ARBA" id="ARBA00023015"/>
    </source>
</evidence>
<evidence type="ECO:0000256" key="2">
    <source>
        <dbReference type="ARBA" id="ARBA00022723"/>
    </source>
</evidence>
<feature type="domain" description="Zn(2)-C6 fungal-type" evidence="8">
    <location>
        <begin position="26"/>
        <end position="55"/>
    </location>
</feature>
<dbReference type="Pfam" id="PF00172">
    <property type="entry name" value="Zn_clus"/>
    <property type="match status" value="1"/>
</dbReference>
<evidence type="ECO:0000256" key="5">
    <source>
        <dbReference type="ARBA" id="ARBA00023125"/>
    </source>
</evidence>
<dbReference type="SUPFAM" id="SSF57701">
    <property type="entry name" value="Zn2/Cys6 DNA-binding domain"/>
    <property type="match status" value="1"/>
</dbReference>
<dbReference type="PANTHER" id="PTHR31668:SF18">
    <property type="entry name" value="MALTOSE FERMENTATION REGULATORY PROTEIN MAL13-RELATED"/>
    <property type="match status" value="1"/>
</dbReference>
<evidence type="ECO:0000256" key="6">
    <source>
        <dbReference type="ARBA" id="ARBA00023163"/>
    </source>
</evidence>
<comment type="subcellular location">
    <subcellularLocation>
        <location evidence="1">Nucleus</location>
    </subcellularLocation>
</comment>
<dbReference type="InterPro" id="IPR036864">
    <property type="entry name" value="Zn2-C6_fun-type_DNA-bd_sf"/>
</dbReference>
<dbReference type="SMART" id="SM00066">
    <property type="entry name" value="GAL4"/>
    <property type="match status" value="1"/>
</dbReference>
<evidence type="ECO:0000313" key="10">
    <source>
        <dbReference type="Proteomes" id="UP000439903"/>
    </source>
</evidence>
<dbReference type="Proteomes" id="UP000439903">
    <property type="component" value="Unassembled WGS sequence"/>
</dbReference>
<dbReference type="PROSITE" id="PS50048">
    <property type="entry name" value="ZN2_CY6_FUNGAL_2"/>
    <property type="match status" value="1"/>
</dbReference>
<organism evidence="9 10">
    <name type="scientific">Gigaspora margarita</name>
    <dbReference type="NCBI Taxonomy" id="4874"/>
    <lineage>
        <taxon>Eukaryota</taxon>
        <taxon>Fungi</taxon>
        <taxon>Fungi incertae sedis</taxon>
        <taxon>Mucoromycota</taxon>
        <taxon>Glomeromycotina</taxon>
        <taxon>Glomeromycetes</taxon>
        <taxon>Diversisporales</taxon>
        <taxon>Gigasporaceae</taxon>
        <taxon>Gigaspora</taxon>
    </lineage>
</organism>
<dbReference type="PANTHER" id="PTHR31668">
    <property type="entry name" value="GLUCOSE TRANSPORT TRANSCRIPTION REGULATOR RGT1-RELATED-RELATED"/>
    <property type="match status" value="1"/>
</dbReference>
<dbReference type="InterPro" id="IPR050797">
    <property type="entry name" value="Carb_Metab_Trans_Reg"/>
</dbReference>
<protein>
    <recommendedName>
        <fullName evidence="8">Zn(2)-C6 fungal-type domain-containing protein</fullName>
    </recommendedName>
</protein>
<dbReference type="GO" id="GO:0008270">
    <property type="term" value="F:zinc ion binding"/>
    <property type="evidence" value="ECO:0007669"/>
    <property type="project" value="InterPro"/>
</dbReference>
<dbReference type="OrthoDB" id="9986881at2759"/>
<dbReference type="GO" id="GO:0005634">
    <property type="term" value="C:nucleus"/>
    <property type="evidence" value="ECO:0007669"/>
    <property type="project" value="UniProtKB-SubCell"/>
</dbReference>
<accession>A0A8H4ELL0</accession>
<dbReference type="GO" id="GO:0003677">
    <property type="term" value="F:DNA binding"/>
    <property type="evidence" value="ECO:0007669"/>
    <property type="project" value="UniProtKB-KW"/>
</dbReference>
<evidence type="ECO:0000256" key="7">
    <source>
        <dbReference type="ARBA" id="ARBA00023242"/>
    </source>
</evidence>
<keyword evidence="4" id="KW-0805">Transcription regulation</keyword>
<reference evidence="9 10" key="1">
    <citation type="journal article" date="2019" name="Environ. Microbiol.">
        <title>At the nexus of three kingdoms: the genome of the mycorrhizal fungus Gigaspora margarita provides insights into plant, endobacterial and fungal interactions.</title>
        <authorList>
            <person name="Venice F."/>
            <person name="Ghignone S."/>
            <person name="Salvioli di Fossalunga A."/>
            <person name="Amselem J."/>
            <person name="Novero M."/>
            <person name="Xianan X."/>
            <person name="Sedzielewska Toro K."/>
            <person name="Morin E."/>
            <person name="Lipzen A."/>
            <person name="Grigoriev I.V."/>
            <person name="Henrissat B."/>
            <person name="Martin F.M."/>
            <person name="Bonfante P."/>
        </authorList>
    </citation>
    <scope>NUCLEOTIDE SEQUENCE [LARGE SCALE GENOMIC DNA]</scope>
    <source>
        <strain evidence="9 10">BEG34</strain>
    </source>
</reference>
<keyword evidence="7" id="KW-0539">Nucleus</keyword>
<evidence type="ECO:0000256" key="3">
    <source>
        <dbReference type="ARBA" id="ARBA00022833"/>
    </source>
</evidence>
<proteinExistence type="predicted"/>
<dbReference type="EMBL" id="WTPW01000428">
    <property type="protein sequence ID" value="KAF0512249.1"/>
    <property type="molecule type" value="Genomic_DNA"/>
</dbReference>
<gene>
    <name evidence="9" type="ORF">F8M41_018042</name>
</gene>
<name>A0A8H4ELL0_GIGMA</name>
<dbReference type="Gene3D" id="4.10.240.10">
    <property type="entry name" value="Zn(2)-C6 fungal-type DNA-binding domain"/>
    <property type="match status" value="1"/>
</dbReference>
<keyword evidence="10" id="KW-1185">Reference proteome</keyword>